<feature type="transmembrane region" description="Helical" evidence="15">
    <location>
        <begin position="140"/>
        <end position="160"/>
    </location>
</feature>
<evidence type="ECO:0000256" key="2">
    <source>
        <dbReference type="ARBA" id="ARBA00008823"/>
    </source>
</evidence>
<comment type="function">
    <text evidence="14">Required for disulfide bond formation in some periplasmic proteins. Acts by oxidizing the DsbA protein.</text>
</comment>
<dbReference type="SUPFAM" id="SSF158442">
    <property type="entry name" value="DsbB-like"/>
    <property type="match status" value="1"/>
</dbReference>
<evidence type="ECO:0000256" key="14">
    <source>
        <dbReference type="HAMAP-Rule" id="MF_00286"/>
    </source>
</evidence>
<comment type="subcellular location">
    <subcellularLocation>
        <location evidence="1">Cell inner membrane</location>
        <topology evidence="1">Multi-pass membrane protein</topology>
    </subcellularLocation>
    <subcellularLocation>
        <location evidence="14">Cell membrane</location>
        <topology evidence="14">Multi-pass membrane protein</topology>
    </subcellularLocation>
</comment>
<dbReference type="Proteomes" id="UP000179037">
    <property type="component" value="Unassembled WGS sequence"/>
</dbReference>
<dbReference type="GO" id="GO:0006457">
    <property type="term" value="P:protein folding"/>
    <property type="evidence" value="ECO:0007669"/>
    <property type="project" value="InterPro"/>
</dbReference>
<organism evidence="16 17">
    <name type="scientific">Candidatus Muproteobacteria bacterium RIFCSPLOWO2_01_FULL_60_18</name>
    <dbReference type="NCBI Taxonomy" id="1817768"/>
    <lineage>
        <taxon>Bacteria</taxon>
        <taxon>Pseudomonadati</taxon>
        <taxon>Pseudomonadota</taxon>
        <taxon>Candidatus Muproteobacteria</taxon>
    </lineage>
</organism>
<evidence type="ECO:0000256" key="8">
    <source>
        <dbReference type="ARBA" id="ARBA00022989"/>
    </source>
</evidence>
<dbReference type="InterPro" id="IPR022920">
    <property type="entry name" value="Disulphide_bond_form_DsbB"/>
</dbReference>
<keyword evidence="9 14" id="KW-0560">Oxidoreductase</keyword>
<gene>
    <name evidence="14" type="primary">dsbB</name>
    <name evidence="16" type="ORF">A3A87_04275</name>
</gene>
<feature type="topological domain" description="Periplasmic" evidence="14">
    <location>
        <begin position="24"/>
        <end position="41"/>
    </location>
</feature>
<dbReference type="Pfam" id="PF02600">
    <property type="entry name" value="DsbB"/>
    <property type="match status" value="1"/>
</dbReference>
<evidence type="ECO:0000313" key="17">
    <source>
        <dbReference type="Proteomes" id="UP000179037"/>
    </source>
</evidence>
<keyword evidence="3 14" id="KW-0813">Transport</keyword>
<protein>
    <recommendedName>
        <fullName evidence="14">Disulfide bond formation protein B</fullName>
    </recommendedName>
    <alternativeName>
        <fullName evidence="14">Disulfide oxidoreductase</fullName>
    </alternativeName>
</protein>
<evidence type="ECO:0000256" key="10">
    <source>
        <dbReference type="ARBA" id="ARBA00023136"/>
    </source>
</evidence>
<dbReference type="PANTHER" id="PTHR36570:SF3">
    <property type="entry name" value="DISULFIDE BOND FORMATION PROTEIN B"/>
    <property type="match status" value="1"/>
</dbReference>
<comment type="similarity">
    <text evidence="2 14">Belongs to the DsbB family.</text>
</comment>
<dbReference type="GO" id="GO:0009055">
    <property type="term" value="F:electron transfer activity"/>
    <property type="evidence" value="ECO:0007669"/>
    <property type="project" value="UniProtKB-UniRule"/>
</dbReference>
<dbReference type="PANTHER" id="PTHR36570">
    <property type="entry name" value="DISULFIDE BOND FORMATION PROTEIN B"/>
    <property type="match status" value="1"/>
</dbReference>
<proteinExistence type="inferred from homology"/>
<dbReference type="AlphaFoldDB" id="A0A1F6TWJ9"/>
<keyword evidence="8 14" id="KW-1133">Transmembrane helix</keyword>
<evidence type="ECO:0000256" key="11">
    <source>
        <dbReference type="ARBA" id="ARBA00023157"/>
    </source>
</evidence>
<comment type="caution">
    <text evidence="16">The sequence shown here is derived from an EMBL/GenBank/DDBJ whole genome shotgun (WGS) entry which is preliminary data.</text>
</comment>
<sequence length="163" mass="17527">MSQRIIFLAGFLICAGLMAAALYFQYGMKLEPCPLCIFQRLFVIGVGLILLAGALHNPGRLGRRLYGGLAALTAALGAGVAGRHVWIENLPFDRQLGCGYSLNDMLETFPLLKTLKLVLAGSGGCGQVTWSFLGLSMPSWTLIFFIGFAVLGLLLVFTSLGKR</sequence>
<evidence type="ECO:0000256" key="1">
    <source>
        <dbReference type="ARBA" id="ARBA00004429"/>
    </source>
</evidence>
<evidence type="ECO:0000256" key="7">
    <source>
        <dbReference type="ARBA" id="ARBA00022982"/>
    </source>
</evidence>
<dbReference type="EMBL" id="MFTC01000099">
    <property type="protein sequence ID" value="OGI49419.1"/>
    <property type="molecule type" value="Genomic_DNA"/>
</dbReference>
<dbReference type="InterPro" id="IPR050183">
    <property type="entry name" value="DsbB"/>
</dbReference>
<dbReference type="GO" id="GO:0005886">
    <property type="term" value="C:plasma membrane"/>
    <property type="evidence" value="ECO:0007669"/>
    <property type="project" value="UniProtKB-SubCell"/>
</dbReference>
<feature type="transmembrane region" description="Helical" evidence="15">
    <location>
        <begin position="67"/>
        <end position="86"/>
    </location>
</feature>
<keyword evidence="7 14" id="KW-0249">Electron transport</keyword>
<dbReference type="InterPro" id="IPR003752">
    <property type="entry name" value="DiS_bond_form_DsbB/BdbC"/>
</dbReference>
<dbReference type="Gene3D" id="1.20.1550.10">
    <property type="entry name" value="DsbB-like"/>
    <property type="match status" value="1"/>
</dbReference>
<reference evidence="16 17" key="1">
    <citation type="journal article" date="2016" name="Nat. Commun.">
        <title>Thousands of microbial genomes shed light on interconnected biogeochemical processes in an aquifer system.</title>
        <authorList>
            <person name="Anantharaman K."/>
            <person name="Brown C.T."/>
            <person name="Hug L.A."/>
            <person name="Sharon I."/>
            <person name="Castelle C.J."/>
            <person name="Probst A.J."/>
            <person name="Thomas B.C."/>
            <person name="Singh A."/>
            <person name="Wilkins M.J."/>
            <person name="Karaoz U."/>
            <person name="Brodie E.L."/>
            <person name="Williams K.H."/>
            <person name="Hubbard S.S."/>
            <person name="Banfield J.F."/>
        </authorList>
    </citation>
    <scope>NUCLEOTIDE SEQUENCE [LARGE SCALE GENOMIC DNA]</scope>
</reference>
<keyword evidence="5" id="KW-0997">Cell inner membrane</keyword>
<accession>A0A1F6TWJ9</accession>
<dbReference type="STRING" id="1817768.A3A87_04275"/>
<evidence type="ECO:0000256" key="12">
    <source>
        <dbReference type="ARBA" id="ARBA00023186"/>
    </source>
</evidence>
<evidence type="ECO:0000256" key="15">
    <source>
        <dbReference type="SAM" id="Phobius"/>
    </source>
</evidence>
<keyword evidence="11 14" id="KW-1015">Disulfide bond</keyword>
<evidence type="ECO:0000256" key="6">
    <source>
        <dbReference type="ARBA" id="ARBA00022692"/>
    </source>
</evidence>
<feature type="transmembrane region" description="Helical" evidence="15">
    <location>
        <begin position="37"/>
        <end position="55"/>
    </location>
</feature>
<keyword evidence="10 14" id="KW-0472">Membrane</keyword>
<keyword evidence="13 14" id="KW-0676">Redox-active center</keyword>
<feature type="disulfide bond" description="Redox-active" evidence="14">
    <location>
        <begin position="33"/>
        <end position="36"/>
    </location>
</feature>
<evidence type="ECO:0000313" key="16">
    <source>
        <dbReference type="EMBL" id="OGI49419.1"/>
    </source>
</evidence>
<comment type="caution">
    <text evidence="14">Lacks conserved residue(s) required for the propagation of feature annotation.</text>
</comment>
<evidence type="ECO:0000256" key="4">
    <source>
        <dbReference type="ARBA" id="ARBA00022475"/>
    </source>
</evidence>
<name>A0A1F6TWJ9_9PROT</name>
<evidence type="ECO:0000256" key="3">
    <source>
        <dbReference type="ARBA" id="ARBA00022448"/>
    </source>
</evidence>
<evidence type="ECO:0000256" key="13">
    <source>
        <dbReference type="ARBA" id="ARBA00023284"/>
    </source>
</evidence>
<evidence type="ECO:0000256" key="9">
    <source>
        <dbReference type="ARBA" id="ARBA00023002"/>
    </source>
</evidence>
<evidence type="ECO:0000256" key="5">
    <source>
        <dbReference type="ARBA" id="ARBA00022519"/>
    </source>
</evidence>
<keyword evidence="12 14" id="KW-0143">Chaperone</keyword>
<feature type="topological domain" description="Cytoplasmic" evidence="14">
    <location>
        <begin position="1"/>
        <end position="6"/>
    </location>
</feature>
<feature type="topological domain" description="Cytoplasmic" evidence="14">
    <location>
        <begin position="59"/>
        <end position="64"/>
    </location>
</feature>
<keyword evidence="4 14" id="KW-1003">Cell membrane</keyword>
<dbReference type="GO" id="GO:0015035">
    <property type="term" value="F:protein-disulfide reductase activity"/>
    <property type="evidence" value="ECO:0007669"/>
    <property type="project" value="UniProtKB-UniRule"/>
</dbReference>
<feature type="topological domain" description="Cytoplasmic" evidence="14">
    <location>
        <begin position="159"/>
        <end position="163"/>
    </location>
</feature>
<dbReference type="InterPro" id="IPR023380">
    <property type="entry name" value="DsbB-like_sf"/>
</dbReference>
<dbReference type="HAMAP" id="MF_00286">
    <property type="entry name" value="DsbB"/>
    <property type="match status" value="1"/>
</dbReference>
<keyword evidence="6 14" id="KW-0812">Transmembrane</keyword>